<dbReference type="RefSeq" id="WP_359784380.1">
    <property type="nucleotide sequence ID" value="NZ_JBEYBN010000001.1"/>
</dbReference>
<reference evidence="1 2" key="1">
    <citation type="submission" date="2024-06" db="EMBL/GenBank/DDBJ databases">
        <title>The Natural Products Discovery Center: Release of the First 8490 Sequenced Strains for Exploring Actinobacteria Biosynthetic Diversity.</title>
        <authorList>
            <person name="Kalkreuter E."/>
            <person name="Kautsar S.A."/>
            <person name="Yang D."/>
            <person name="Bader C.D."/>
            <person name="Teijaro C.N."/>
            <person name="Fluegel L."/>
            <person name="Davis C.M."/>
            <person name="Simpson J.R."/>
            <person name="Lauterbach L."/>
            <person name="Steele A.D."/>
            <person name="Gui C."/>
            <person name="Meng S."/>
            <person name="Li G."/>
            <person name="Viehrig K."/>
            <person name="Ye F."/>
            <person name="Su P."/>
            <person name="Kiefer A.F."/>
            <person name="Nichols A."/>
            <person name="Cepeda A.J."/>
            <person name="Yan W."/>
            <person name="Fan B."/>
            <person name="Jiang Y."/>
            <person name="Adhikari A."/>
            <person name="Zheng C.-J."/>
            <person name="Schuster L."/>
            <person name="Cowan T.M."/>
            <person name="Smanski M.J."/>
            <person name="Chevrette M.G."/>
            <person name="De Carvalho L.P.S."/>
            <person name="Shen B."/>
        </authorList>
    </citation>
    <scope>NUCLEOTIDE SEQUENCE [LARGE SCALE GENOMIC DNA]</scope>
    <source>
        <strain evidence="1 2">NPDC019583</strain>
    </source>
</reference>
<sequence length="113" mass="12560">MTQSIETFRGEIERALSACGVDPYQACEVNAAAAFMAEDQHTNAPDDFWTVVRRYRRTTEREAAINRMILADDLELELTGGCGRCGLEADWMCVACGLCNCHRHDSCTRPAAQ</sequence>
<evidence type="ECO:0000313" key="1">
    <source>
        <dbReference type="EMBL" id="MEU2264993.1"/>
    </source>
</evidence>
<evidence type="ECO:0000313" key="2">
    <source>
        <dbReference type="Proteomes" id="UP001550603"/>
    </source>
</evidence>
<gene>
    <name evidence="1" type="ORF">ABZ568_00765</name>
</gene>
<organism evidence="1 2">
    <name type="scientific">Streptomyces olindensis</name>
    <dbReference type="NCBI Taxonomy" id="358823"/>
    <lineage>
        <taxon>Bacteria</taxon>
        <taxon>Bacillati</taxon>
        <taxon>Actinomycetota</taxon>
        <taxon>Actinomycetes</taxon>
        <taxon>Kitasatosporales</taxon>
        <taxon>Streptomycetaceae</taxon>
        <taxon>Streptomyces</taxon>
    </lineage>
</organism>
<keyword evidence="2" id="KW-1185">Reference proteome</keyword>
<dbReference type="Proteomes" id="UP001550603">
    <property type="component" value="Unassembled WGS sequence"/>
</dbReference>
<comment type="caution">
    <text evidence="1">The sequence shown here is derived from an EMBL/GenBank/DDBJ whole genome shotgun (WGS) entry which is preliminary data.</text>
</comment>
<dbReference type="EMBL" id="JBEYBN010000001">
    <property type="protein sequence ID" value="MEU2264993.1"/>
    <property type="molecule type" value="Genomic_DNA"/>
</dbReference>
<protein>
    <submittedName>
        <fullName evidence="1">Uncharacterized protein</fullName>
    </submittedName>
</protein>
<name>A0ABV2XLW7_9ACTN</name>
<accession>A0ABV2XLW7</accession>
<proteinExistence type="predicted"/>